<comment type="caution">
    <text evidence="4">The sequence shown here is derived from an EMBL/GenBank/DDBJ whole genome shotgun (WGS) entry which is preliminary data.</text>
</comment>
<feature type="transmembrane region" description="Helical" evidence="2">
    <location>
        <begin position="138"/>
        <end position="157"/>
    </location>
</feature>
<keyword evidence="3" id="KW-0732">Signal</keyword>
<proteinExistence type="inferred from homology"/>
<evidence type="ECO:0000256" key="3">
    <source>
        <dbReference type="SAM" id="SignalP"/>
    </source>
</evidence>
<dbReference type="EMBL" id="JACMSC010000015">
    <property type="protein sequence ID" value="KAG6484895.1"/>
    <property type="molecule type" value="Genomic_DNA"/>
</dbReference>
<gene>
    <name evidence="4" type="ORF">ZIOFF_053420</name>
</gene>
<organism evidence="4 5">
    <name type="scientific">Zingiber officinale</name>
    <name type="common">Ginger</name>
    <name type="synonym">Amomum zingiber</name>
    <dbReference type="NCBI Taxonomy" id="94328"/>
    <lineage>
        <taxon>Eukaryota</taxon>
        <taxon>Viridiplantae</taxon>
        <taxon>Streptophyta</taxon>
        <taxon>Embryophyta</taxon>
        <taxon>Tracheophyta</taxon>
        <taxon>Spermatophyta</taxon>
        <taxon>Magnoliopsida</taxon>
        <taxon>Liliopsida</taxon>
        <taxon>Zingiberales</taxon>
        <taxon>Zingiberaceae</taxon>
        <taxon>Zingiber</taxon>
    </lineage>
</organism>
<keyword evidence="5" id="KW-1185">Reference proteome</keyword>
<dbReference type="PANTHER" id="PTHR33732">
    <property type="entry name" value="REF/SRPP-LIKE PROTEIN OS05G0151300/LOC_OS05G05940"/>
    <property type="match status" value="1"/>
</dbReference>
<name>A0A8J5KPX9_ZINOF</name>
<reference evidence="4 5" key="1">
    <citation type="submission" date="2020-08" db="EMBL/GenBank/DDBJ databases">
        <title>Plant Genome Project.</title>
        <authorList>
            <person name="Zhang R.-G."/>
        </authorList>
    </citation>
    <scope>NUCLEOTIDE SEQUENCE [LARGE SCALE GENOMIC DNA]</scope>
    <source>
        <tissue evidence="4">Rhizome</tissue>
    </source>
</reference>
<evidence type="ECO:0000256" key="2">
    <source>
        <dbReference type="SAM" id="Phobius"/>
    </source>
</evidence>
<dbReference type="AlphaFoldDB" id="A0A8J5KPX9"/>
<keyword evidence="2" id="KW-0812">Transmembrane</keyword>
<sequence>MRSLLILSAPAFSTKAVTVTLVVASPSFRTTVTHRTSASCVSNTRSSSVTVPTRLGVKRIEKKDALPDTATTSTVVLRCTSIAIAVAIVVAFLASSDAMRASRLLMYDIVSSIILVLVGYRKQEKASVKRDSLRYLEFLHVAAIQTVLFVARIYSYAKERSGPLKPRVQSVESTVKGVVGPVYDRFHDVPFELLKFVDQKVGESAQKLEHHIPPSLKNASAVARSAAGEIQRNGLVNSATSLSRYVYTKYEPAAEQAAVSLWRSVNRLPLVPQAAHIVLPTAAHLAKKYNQTVSYTAAKGYAFSAYLPLFPTERISRVFSGEAIAQ</sequence>
<feature type="transmembrane region" description="Helical" evidence="2">
    <location>
        <begin position="101"/>
        <end position="118"/>
    </location>
</feature>
<accession>A0A8J5KPX9</accession>
<dbReference type="Pfam" id="PF05755">
    <property type="entry name" value="REF"/>
    <property type="match status" value="1"/>
</dbReference>
<dbReference type="InterPro" id="IPR008802">
    <property type="entry name" value="REF"/>
</dbReference>
<comment type="similarity">
    <text evidence="1">Belongs to the REF/SRPP family.</text>
</comment>
<evidence type="ECO:0000256" key="1">
    <source>
        <dbReference type="ARBA" id="ARBA00009737"/>
    </source>
</evidence>
<evidence type="ECO:0000313" key="5">
    <source>
        <dbReference type="Proteomes" id="UP000734854"/>
    </source>
</evidence>
<feature type="transmembrane region" description="Helical" evidence="2">
    <location>
        <begin position="75"/>
        <end position="94"/>
    </location>
</feature>
<keyword evidence="2" id="KW-0472">Membrane</keyword>
<dbReference type="PANTHER" id="PTHR33732:SF9">
    <property type="entry name" value="REF_SRPP-LIKE PROTEIN OS05G0151300_LOC_OS05G05940"/>
    <property type="match status" value="1"/>
</dbReference>
<evidence type="ECO:0008006" key="6">
    <source>
        <dbReference type="Google" id="ProtNLM"/>
    </source>
</evidence>
<keyword evidence="2" id="KW-1133">Transmembrane helix</keyword>
<protein>
    <recommendedName>
        <fullName evidence="6">Stress-related protein</fullName>
    </recommendedName>
</protein>
<evidence type="ECO:0000313" key="4">
    <source>
        <dbReference type="EMBL" id="KAG6484895.1"/>
    </source>
</evidence>
<dbReference type="Proteomes" id="UP000734854">
    <property type="component" value="Unassembled WGS sequence"/>
</dbReference>
<feature type="signal peptide" evidence="3">
    <location>
        <begin position="1"/>
        <end position="16"/>
    </location>
</feature>
<feature type="chain" id="PRO_5035180258" description="Stress-related protein" evidence="3">
    <location>
        <begin position="17"/>
        <end position="326"/>
    </location>
</feature>